<name>A0A8S2SMR2_9BILA</name>
<feature type="compositionally biased region" description="Basic and acidic residues" evidence="1">
    <location>
        <begin position="8"/>
        <end position="18"/>
    </location>
</feature>
<sequence>MVCGFVENDQHEHAELKDMSSQSIEDNNLRQLRNNKRRRIDDNI</sequence>
<gene>
    <name evidence="3" type="ORF">BYL167_LOCUS78511</name>
    <name evidence="2" type="ORF">GIL414_LOCUS22919</name>
</gene>
<proteinExistence type="predicted"/>
<evidence type="ECO:0000313" key="4">
    <source>
        <dbReference type="Proteomes" id="UP000681720"/>
    </source>
</evidence>
<dbReference type="EMBL" id="CAJOBJ010024008">
    <property type="protein sequence ID" value="CAF4232822.1"/>
    <property type="molecule type" value="Genomic_DNA"/>
</dbReference>
<dbReference type="Proteomes" id="UP000681720">
    <property type="component" value="Unassembled WGS sequence"/>
</dbReference>
<feature type="region of interest" description="Disordered" evidence="1">
    <location>
        <begin position="1"/>
        <end position="31"/>
    </location>
</feature>
<evidence type="ECO:0000313" key="2">
    <source>
        <dbReference type="EMBL" id="CAF4232822.1"/>
    </source>
</evidence>
<comment type="caution">
    <text evidence="2">The sequence shown here is derived from an EMBL/GenBank/DDBJ whole genome shotgun (WGS) entry which is preliminary data.</text>
</comment>
<dbReference type="AlphaFoldDB" id="A0A8S2SMR2"/>
<evidence type="ECO:0000313" key="3">
    <source>
        <dbReference type="EMBL" id="CAF5178001.1"/>
    </source>
</evidence>
<evidence type="ECO:0000256" key="1">
    <source>
        <dbReference type="SAM" id="MobiDB-lite"/>
    </source>
</evidence>
<dbReference type="EMBL" id="CAJOBH010288282">
    <property type="protein sequence ID" value="CAF5178001.1"/>
    <property type="molecule type" value="Genomic_DNA"/>
</dbReference>
<accession>A0A8S2SMR2</accession>
<protein>
    <submittedName>
        <fullName evidence="2">Uncharacterized protein</fullName>
    </submittedName>
</protein>
<organism evidence="2 4">
    <name type="scientific">Rotaria magnacalcarata</name>
    <dbReference type="NCBI Taxonomy" id="392030"/>
    <lineage>
        <taxon>Eukaryota</taxon>
        <taxon>Metazoa</taxon>
        <taxon>Spiralia</taxon>
        <taxon>Gnathifera</taxon>
        <taxon>Rotifera</taxon>
        <taxon>Eurotatoria</taxon>
        <taxon>Bdelloidea</taxon>
        <taxon>Philodinida</taxon>
        <taxon>Philodinidae</taxon>
        <taxon>Rotaria</taxon>
    </lineage>
</organism>
<dbReference type="Proteomes" id="UP000681967">
    <property type="component" value="Unassembled WGS sequence"/>
</dbReference>
<reference evidence="2" key="1">
    <citation type="submission" date="2021-02" db="EMBL/GenBank/DDBJ databases">
        <authorList>
            <person name="Nowell W R."/>
        </authorList>
    </citation>
    <scope>NUCLEOTIDE SEQUENCE</scope>
</reference>
<feature type="non-terminal residue" evidence="2">
    <location>
        <position position="44"/>
    </location>
</feature>